<evidence type="ECO:0000256" key="1">
    <source>
        <dbReference type="ARBA" id="ARBA00004604"/>
    </source>
</evidence>
<dbReference type="EMBL" id="BRYB01001692">
    <property type="protein sequence ID" value="GMI31307.1"/>
    <property type="molecule type" value="Genomic_DNA"/>
</dbReference>
<dbReference type="Gene3D" id="2.130.10.10">
    <property type="entry name" value="YVTN repeat-like/Quinoprotein amine dehydrogenase"/>
    <property type="match status" value="3"/>
</dbReference>
<comment type="caution">
    <text evidence="8">The sequence shown here is derived from an EMBL/GenBank/DDBJ whole genome shotgun (WGS) entry which is preliminary data.</text>
</comment>
<evidence type="ECO:0000256" key="4">
    <source>
        <dbReference type="ARBA" id="ARBA00022737"/>
    </source>
</evidence>
<sequence length="867" mass="94998">MTKFNYQFSRLCGSVFSSGNLLYLSSGTSLLSPVGNRLSLFDLSSGTSRTYDFECRADIRFLALTSDDRLLLVVDEGNHALLVNLARGAVLHRFAFKRRVRCVTFSPDDRHFAVSYGKHVQVWVTPALRREVAPFVLHRTYTGQHEDVVMVRWTPDSRFFVAASKDNTARVFSLDTTDGFEPTTLAGHRAPLVGAFFGAEPTCVHTVSSDGAVFTWKWAPLDALEEIEGAAPAPPPPPARPLVGGSWSLSSRHFFNQEGSSVVCASLSSPSSSSSLLAVGFSTGVFGLYDLPSCACVHTLSVSKHHISACAVSPAGDWLAFGCPTLGQLLVWEWQSETYVLKQQGHSFGMNDMCYSPDSQYIATGGEDGKVKMWNASSGFCFVTFSEHTAPVTAIAFPTPSVVLSASLDGTVRAHDLVRYRNFKTLTTPEPRQFVSLAVDPSAEMVCAGTLDPFEIYLWSLQTGRVLDVLSGHAGPVSSLSFNPAMGTLASGSWDGTVRLWDVYKNNVVETLTHTSDVMCLDWRPDGRQLVAGTLAGSLHFWDTDDATCTHVIEGQRDIAGGRKQNDRVAANNNAASRHFTSACYSADGLSVLAGGNSKYVCIYEISQRMLLKKFQISYNRSLDGVLDKLNSKLMTDGGPVSEIDQNEDEISAKASTAFALPGARRQDDGSRRTKLEVRSSCVKFSSTGREWAAVTTEGLLCYGLDEDLIFDPIALTEDVTPSAVSKCVKSHQFGQGLVMALLLNEAPLIELVVDSVPLESIDLVVRTVRREHLERLLQFVAVTLAKTNHIEYYLAWTLAICKFHGVELEGERNSLYLRGLRALFKSVKNRFDDIRKVVDENHFTLQFLEAALDQKGRSNVDSVVAE</sequence>
<feature type="repeat" description="WD" evidence="6">
    <location>
        <begin position="141"/>
        <end position="176"/>
    </location>
</feature>
<evidence type="ECO:0000256" key="2">
    <source>
        <dbReference type="ARBA" id="ARBA00010226"/>
    </source>
</evidence>
<evidence type="ECO:0000259" key="7">
    <source>
        <dbReference type="Pfam" id="PF04003"/>
    </source>
</evidence>
<dbReference type="PROSITE" id="PS50294">
    <property type="entry name" value="WD_REPEATS_REGION"/>
    <property type="match status" value="3"/>
</dbReference>
<dbReference type="SUPFAM" id="SSF50998">
    <property type="entry name" value="Quinoprotein alcohol dehydrogenase-like"/>
    <property type="match status" value="1"/>
</dbReference>
<evidence type="ECO:0000313" key="9">
    <source>
        <dbReference type="Proteomes" id="UP001165060"/>
    </source>
</evidence>
<evidence type="ECO:0000256" key="5">
    <source>
        <dbReference type="ARBA" id="ARBA00023242"/>
    </source>
</evidence>
<accession>A0ABQ6MR21</accession>
<keyword evidence="3 6" id="KW-0853">WD repeat</keyword>
<dbReference type="InterPro" id="IPR020472">
    <property type="entry name" value="WD40_PAC1"/>
</dbReference>
<feature type="domain" description="Small-subunit processome Utp12" evidence="7">
    <location>
        <begin position="745"/>
        <end position="850"/>
    </location>
</feature>
<dbReference type="PRINTS" id="PR00320">
    <property type="entry name" value="GPROTEINBRPT"/>
</dbReference>
<dbReference type="Pfam" id="PF00400">
    <property type="entry name" value="WD40"/>
    <property type="match status" value="6"/>
</dbReference>
<dbReference type="SMART" id="SM00320">
    <property type="entry name" value="WD40"/>
    <property type="match status" value="10"/>
</dbReference>
<evidence type="ECO:0000313" key="8">
    <source>
        <dbReference type="EMBL" id="GMI31307.1"/>
    </source>
</evidence>
<feature type="repeat" description="WD" evidence="6">
    <location>
        <begin position="470"/>
        <end position="511"/>
    </location>
</feature>
<dbReference type="InterPro" id="IPR015943">
    <property type="entry name" value="WD40/YVTN_repeat-like_dom_sf"/>
</dbReference>
<dbReference type="InterPro" id="IPR027145">
    <property type="entry name" value="PWP2"/>
</dbReference>
<dbReference type="InterPro" id="IPR001680">
    <property type="entry name" value="WD40_rpt"/>
</dbReference>
<organism evidence="8 9">
    <name type="scientific">Tetraparma gracilis</name>
    <dbReference type="NCBI Taxonomy" id="2962635"/>
    <lineage>
        <taxon>Eukaryota</taxon>
        <taxon>Sar</taxon>
        <taxon>Stramenopiles</taxon>
        <taxon>Ochrophyta</taxon>
        <taxon>Bolidophyceae</taxon>
        <taxon>Parmales</taxon>
        <taxon>Triparmaceae</taxon>
        <taxon>Tetraparma</taxon>
    </lineage>
</organism>
<keyword evidence="4" id="KW-0677">Repeat</keyword>
<dbReference type="CDD" id="cd00200">
    <property type="entry name" value="WD40"/>
    <property type="match status" value="1"/>
</dbReference>
<protein>
    <recommendedName>
        <fullName evidence="7">Small-subunit processome Utp12 domain-containing protein</fullName>
    </recommendedName>
</protein>
<dbReference type="PROSITE" id="PS50082">
    <property type="entry name" value="WD_REPEATS_2"/>
    <property type="match status" value="4"/>
</dbReference>
<dbReference type="PANTHER" id="PTHR19858">
    <property type="entry name" value="WD40 REPEAT PROTEIN"/>
    <property type="match status" value="1"/>
</dbReference>
<dbReference type="Pfam" id="PF04003">
    <property type="entry name" value="Utp12"/>
    <property type="match status" value="1"/>
</dbReference>
<keyword evidence="9" id="KW-1185">Reference proteome</keyword>
<keyword evidence="5" id="KW-0539">Nucleus</keyword>
<dbReference type="Proteomes" id="UP001165060">
    <property type="component" value="Unassembled WGS sequence"/>
</dbReference>
<comment type="subcellular location">
    <subcellularLocation>
        <location evidence="1">Nucleus</location>
        <location evidence="1">Nucleolus</location>
    </subcellularLocation>
</comment>
<feature type="repeat" description="WD" evidence="6">
    <location>
        <begin position="511"/>
        <end position="552"/>
    </location>
</feature>
<dbReference type="InterPro" id="IPR036322">
    <property type="entry name" value="WD40_repeat_dom_sf"/>
</dbReference>
<reference evidence="8 9" key="1">
    <citation type="journal article" date="2023" name="Commun. Biol.">
        <title>Genome analysis of Parmales, the sister group of diatoms, reveals the evolutionary specialization of diatoms from phago-mixotrophs to photoautotrophs.</title>
        <authorList>
            <person name="Ban H."/>
            <person name="Sato S."/>
            <person name="Yoshikawa S."/>
            <person name="Yamada K."/>
            <person name="Nakamura Y."/>
            <person name="Ichinomiya M."/>
            <person name="Sato N."/>
            <person name="Blanc-Mathieu R."/>
            <person name="Endo H."/>
            <person name="Kuwata A."/>
            <person name="Ogata H."/>
        </authorList>
    </citation>
    <scope>NUCLEOTIDE SEQUENCE [LARGE SCALE GENOMIC DNA]</scope>
</reference>
<comment type="similarity">
    <text evidence="2">Belongs to the WD repeat PWP2 family.</text>
</comment>
<dbReference type="InterPro" id="IPR019775">
    <property type="entry name" value="WD40_repeat_CS"/>
</dbReference>
<name>A0ABQ6MR21_9STRA</name>
<dbReference type="SUPFAM" id="SSF50978">
    <property type="entry name" value="WD40 repeat-like"/>
    <property type="match status" value="1"/>
</dbReference>
<dbReference type="InterPro" id="IPR007148">
    <property type="entry name" value="SSU_processome_Utp12"/>
</dbReference>
<evidence type="ECO:0000256" key="3">
    <source>
        <dbReference type="ARBA" id="ARBA00022574"/>
    </source>
</evidence>
<dbReference type="PANTHER" id="PTHR19858:SF0">
    <property type="entry name" value="PERIODIC TRYPTOPHAN PROTEIN 2 HOMOLOG"/>
    <property type="match status" value="1"/>
</dbReference>
<proteinExistence type="inferred from homology"/>
<dbReference type="InterPro" id="IPR011047">
    <property type="entry name" value="Quinoprotein_ADH-like_sf"/>
</dbReference>
<gene>
    <name evidence="8" type="ORF">TeGR_g4720</name>
</gene>
<feature type="repeat" description="WD" evidence="6">
    <location>
        <begin position="343"/>
        <end position="384"/>
    </location>
</feature>
<dbReference type="PROSITE" id="PS00678">
    <property type="entry name" value="WD_REPEATS_1"/>
    <property type="match status" value="2"/>
</dbReference>
<evidence type="ECO:0000256" key="6">
    <source>
        <dbReference type="PROSITE-ProRule" id="PRU00221"/>
    </source>
</evidence>